<keyword evidence="3" id="KW-1185">Reference proteome</keyword>
<proteinExistence type="predicted"/>
<evidence type="ECO:0000313" key="2">
    <source>
        <dbReference type="EMBL" id="WAR04389.1"/>
    </source>
</evidence>
<evidence type="ECO:0008006" key="4">
    <source>
        <dbReference type="Google" id="ProtNLM"/>
    </source>
</evidence>
<dbReference type="Proteomes" id="UP001164746">
    <property type="component" value="Chromosome 5"/>
</dbReference>
<dbReference type="SUPFAM" id="SSF50630">
    <property type="entry name" value="Acid proteases"/>
    <property type="match status" value="1"/>
</dbReference>
<dbReference type="InterPro" id="IPR021109">
    <property type="entry name" value="Peptidase_aspartic_dom_sf"/>
</dbReference>
<dbReference type="PANTHER" id="PTHR36943">
    <property type="entry name" value="CCHC-TYPE DOMAIN-CONTAINING PROTEIN"/>
    <property type="match status" value="1"/>
</dbReference>
<accession>A0ABY7E5D3</accession>
<reference evidence="2" key="1">
    <citation type="submission" date="2022-11" db="EMBL/GenBank/DDBJ databases">
        <title>Centuries of genome instability and evolution in soft-shell clam transmissible cancer (bioRxiv).</title>
        <authorList>
            <person name="Hart S.F.M."/>
            <person name="Yonemitsu M.A."/>
            <person name="Giersch R.M."/>
            <person name="Beal B.F."/>
            <person name="Arriagada G."/>
            <person name="Davis B.W."/>
            <person name="Ostrander E.A."/>
            <person name="Goff S.P."/>
            <person name="Metzger M.J."/>
        </authorList>
    </citation>
    <scope>NUCLEOTIDE SEQUENCE</scope>
    <source>
        <strain evidence="2">MELC-2E11</strain>
        <tissue evidence="2">Siphon/mantle</tissue>
    </source>
</reference>
<feature type="chain" id="PRO_5045701183" description="Peptidase A2 domain-containing protein" evidence="1">
    <location>
        <begin position="23"/>
        <end position="239"/>
    </location>
</feature>
<sequence length="239" mass="26996">MMTDRIIGAMTSLWIGAWTITAGNVAKLCNEADTTVKMNERYGINLKGNPNSCLLKMGKHSVRVLIDSGASTSLISWRFYQSLINKPKLRKISARLEFVSGDSLNVKGKVELTFEMKNLQLTHSFFVVEGINRNIILGDEWLNKNGVRMYFDLGCIRIKDKHVNSICRLTHSITLPPNSSYVTNARVKKRSDLSSEDYYLLEPLNDHYISNQPVVELNNSIVRLTSSRRIPVGIANFTN</sequence>
<dbReference type="InterPro" id="IPR001969">
    <property type="entry name" value="Aspartic_peptidase_AS"/>
</dbReference>
<feature type="non-terminal residue" evidence="2">
    <location>
        <position position="1"/>
    </location>
</feature>
<keyword evidence="1" id="KW-0732">Signal</keyword>
<evidence type="ECO:0000313" key="3">
    <source>
        <dbReference type="Proteomes" id="UP001164746"/>
    </source>
</evidence>
<feature type="signal peptide" evidence="1">
    <location>
        <begin position="1"/>
        <end position="22"/>
    </location>
</feature>
<dbReference type="Pfam" id="PF13975">
    <property type="entry name" value="gag-asp_proteas"/>
    <property type="match status" value="1"/>
</dbReference>
<dbReference type="CDD" id="cd00303">
    <property type="entry name" value="retropepsin_like"/>
    <property type="match status" value="1"/>
</dbReference>
<gene>
    <name evidence="2" type="ORF">MAR_019758</name>
</gene>
<organism evidence="2 3">
    <name type="scientific">Mya arenaria</name>
    <name type="common">Soft-shell clam</name>
    <dbReference type="NCBI Taxonomy" id="6604"/>
    <lineage>
        <taxon>Eukaryota</taxon>
        <taxon>Metazoa</taxon>
        <taxon>Spiralia</taxon>
        <taxon>Lophotrochozoa</taxon>
        <taxon>Mollusca</taxon>
        <taxon>Bivalvia</taxon>
        <taxon>Autobranchia</taxon>
        <taxon>Heteroconchia</taxon>
        <taxon>Euheterodonta</taxon>
        <taxon>Imparidentia</taxon>
        <taxon>Neoheterodontei</taxon>
        <taxon>Myida</taxon>
        <taxon>Myoidea</taxon>
        <taxon>Myidae</taxon>
        <taxon>Mya</taxon>
    </lineage>
</organism>
<dbReference type="EMBL" id="CP111016">
    <property type="protein sequence ID" value="WAR04389.1"/>
    <property type="molecule type" value="Genomic_DNA"/>
</dbReference>
<name>A0ABY7E5D3_MYAAR</name>
<evidence type="ECO:0000256" key="1">
    <source>
        <dbReference type="SAM" id="SignalP"/>
    </source>
</evidence>
<dbReference type="PROSITE" id="PS00141">
    <property type="entry name" value="ASP_PROTEASE"/>
    <property type="match status" value="1"/>
</dbReference>
<protein>
    <recommendedName>
        <fullName evidence="4">Peptidase A2 domain-containing protein</fullName>
    </recommendedName>
</protein>
<dbReference type="Gene3D" id="2.40.70.10">
    <property type="entry name" value="Acid Proteases"/>
    <property type="match status" value="1"/>
</dbReference>
<dbReference type="PANTHER" id="PTHR36943:SF1">
    <property type="entry name" value="CCHC-TYPE DOMAIN-CONTAINING PROTEIN"/>
    <property type="match status" value="1"/>
</dbReference>